<evidence type="ECO:0000313" key="9">
    <source>
        <dbReference type="EMBL" id="JAI57693.1"/>
    </source>
</evidence>
<dbReference type="GO" id="GO:0006264">
    <property type="term" value="P:mitochondrial DNA replication"/>
    <property type="evidence" value="ECO:0007669"/>
    <property type="project" value="TreeGrafter"/>
</dbReference>
<dbReference type="GO" id="GO:0009411">
    <property type="term" value="P:response to UV"/>
    <property type="evidence" value="ECO:0007669"/>
    <property type="project" value="TreeGrafter"/>
</dbReference>
<evidence type="ECO:0000256" key="3">
    <source>
        <dbReference type="ARBA" id="ARBA00022932"/>
    </source>
</evidence>
<dbReference type="GO" id="GO:0005759">
    <property type="term" value="C:mitochondrial matrix"/>
    <property type="evidence" value="ECO:0007669"/>
    <property type="project" value="TreeGrafter"/>
</dbReference>
<proteinExistence type="inferred from homology"/>
<name>A0A0P4VQR6_SCYOL</name>
<sequence>MEGSRDTENMCIIFGTCNFYRRKSNSNPVQERLTRVAKGVEHIGQHPLPSEYRPGILGPPATWKIFRRQAEAIRFARVMGEGLMVFSFEGDAIGTGGRRNFIVTHPTQMWLRQRERVPERRCTYEVIQEKCVCKLYFDLEFSQILNPRKDGVAMTDTLISIVCYFLHKEFGVSCSRKDIINLRGTSPLKFSRHLIFNIPGVAFATNADVGQFVQMVCNKVRLWKDSREPVEVPSVSLDRVKDLFALNSNDNEVLFCDEGVYSKNRNFRLFLSTKLGQNFPLIIARENEYHPSLGPGSCEDKQIFFDSLITLVDTNCKILTYKDIEQPLKDHKYISNSKRNKDSDVEGSRQSPYPEIDDFIQSLIGLGNIHSWHYFSQSEVIIYNIVRYRFCHNINREHKSNNIMYVVSVKEALYYQKCHDPDCRSFRSPSWPLPKSTVFWQAMNEEEVMDWILSAKEEDDASTNTGKVSQSVNELDDMFLDAAAALEEWDHVEDLTSSQGSSIKSIKSSQESSLSSNPWDRLSQLSSPNSSFVESLSQSSQSHGVESGNSVPCDFLSDEEFLEAVLLTERQLLCADSEVEISY</sequence>
<keyword evidence="3" id="KW-0548">Nucleotidyltransferase</keyword>
<dbReference type="InterPro" id="IPR044917">
    <property type="entry name" value="PRIMPOL"/>
</dbReference>
<dbReference type="GO" id="GO:0003682">
    <property type="term" value="F:chromatin binding"/>
    <property type="evidence" value="ECO:0007669"/>
    <property type="project" value="TreeGrafter"/>
</dbReference>
<dbReference type="PANTHER" id="PTHR31399">
    <property type="entry name" value="DNA-DIRECTED PRIMASE / POLYMERASE PROTEIN"/>
    <property type="match status" value="1"/>
</dbReference>
<protein>
    <recommendedName>
        <fullName evidence="4">DNA-directed primase/polymerase protein</fullName>
        <ecNumber evidence="6">2.7.7.102</ecNumber>
        <ecNumber evidence="2">2.7.7.7</ecNumber>
    </recommendedName>
</protein>
<feature type="compositionally biased region" description="Low complexity" evidence="8">
    <location>
        <begin position="530"/>
        <end position="548"/>
    </location>
</feature>
<dbReference type="EC" id="2.7.7.7" evidence="2"/>
<comment type="similarity">
    <text evidence="1">Belongs to the eukaryotic-type primase small subunit family.</text>
</comment>
<evidence type="ECO:0000256" key="2">
    <source>
        <dbReference type="ARBA" id="ARBA00012417"/>
    </source>
</evidence>
<evidence type="ECO:0000256" key="6">
    <source>
        <dbReference type="ARBA" id="ARBA00044768"/>
    </source>
</evidence>
<dbReference type="GO" id="GO:0003887">
    <property type="term" value="F:DNA-directed DNA polymerase activity"/>
    <property type="evidence" value="ECO:0007669"/>
    <property type="project" value="UniProtKB-KW"/>
</dbReference>
<evidence type="ECO:0000256" key="7">
    <source>
        <dbReference type="ARBA" id="ARBA00047303"/>
    </source>
</evidence>
<evidence type="ECO:0000256" key="8">
    <source>
        <dbReference type="SAM" id="MobiDB-lite"/>
    </source>
</evidence>
<dbReference type="EMBL" id="GDRN01105663">
    <property type="protein sequence ID" value="JAI57693.1"/>
    <property type="molecule type" value="Transcribed_RNA"/>
</dbReference>
<dbReference type="GO" id="GO:0005634">
    <property type="term" value="C:nucleus"/>
    <property type="evidence" value="ECO:0007669"/>
    <property type="project" value="TreeGrafter"/>
</dbReference>
<evidence type="ECO:0000256" key="5">
    <source>
        <dbReference type="ARBA" id="ARBA00044677"/>
    </source>
</evidence>
<dbReference type="PANTHER" id="PTHR31399:SF0">
    <property type="entry name" value="DNA-DIRECTED PRIMASE_POLYMERASE PROTEIN"/>
    <property type="match status" value="1"/>
</dbReference>
<dbReference type="EC" id="2.7.7.102" evidence="6"/>
<comment type="catalytic activity">
    <reaction evidence="5">
        <text>ssDNA + n NTP = ssDNA/pppN(pN)n-1 hybrid + (n-1) diphosphate.</text>
        <dbReference type="EC" id="2.7.7.102"/>
    </reaction>
</comment>
<dbReference type="AlphaFoldDB" id="A0A0P4VQR6"/>
<evidence type="ECO:0000256" key="1">
    <source>
        <dbReference type="ARBA" id="ARBA00009762"/>
    </source>
</evidence>
<evidence type="ECO:0000256" key="4">
    <source>
        <dbReference type="ARBA" id="ARBA00026139"/>
    </source>
</evidence>
<reference evidence="9" key="1">
    <citation type="submission" date="2015-09" db="EMBL/GenBank/DDBJ databases">
        <title>Scylla olivacea transcriptome.</title>
        <authorList>
            <person name="Ikhwanuddin M."/>
        </authorList>
    </citation>
    <scope>NUCLEOTIDE SEQUENCE</scope>
</reference>
<comment type="catalytic activity">
    <reaction evidence="7">
        <text>DNA(n) + a 2'-deoxyribonucleoside 5'-triphosphate = DNA(n+1) + diphosphate</text>
        <dbReference type="Rhea" id="RHEA:22508"/>
        <dbReference type="Rhea" id="RHEA-COMP:17339"/>
        <dbReference type="Rhea" id="RHEA-COMP:17340"/>
        <dbReference type="ChEBI" id="CHEBI:33019"/>
        <dbReference type="ChEBI" id="CHEBI:61560"/>
        <dbReference type="ChEBI" id="CHEBI:173112"/>
        <dbReference type="EC" id="2.7.7.7"/>
    </reaction>
    <physiologicalReaction direction="left-to-right" evidence="7">
        <dbReference type="Rhea" id="RHEA:22509"/>
    </physiologicalReaction>
</comment>
<organism evidence="9">
    <name type="scientific">Scylla olivacea</name>
    <name type="common">Orange mud crab</name>
    <name type="synonym">Cancer olivacea</name>
    <dbReference type="NCBI Taxonomy" id="85551"/>
    <lineage>
        <taxon>Eukaryota</taxon>
        <taxon>Metazoa</taxon>
        <taxon>Ecdysozoa</taxon>
        <taxon>Arthropoda</taxon>
        <taxon>Crustacea</taxon>
        <taxon>Multicrustacea</taxon>
        <taxon>Malacostraca</taxon>
        <taxon>Eumalacostraca</taxon>
        <taxon>Eucarida</taxon>
        <taxon>Decapoda</taxon>
        <taxon>Pleocyemata</taxon>
        <taxon>Brachyura</taxon>
        <taxon>Eubrachyura</taxon>
        <taxon>Portunoidea</taxon>
        <taxon>Portunidae</taxon>
        <taxon>Portuninae</taxon>
        <taxon>Scylla</taxon>
    </lineage>
</organism>
<keyword evidence="3" id="KW-0239">DNA-directed DNA polymerase</keyword>
<accession>A0A0P4VQR6</accession>
<feature type="compositionally biased region" description="Low complexity" evidence="8">
    <location>
        <begin position="500"/>
        <end position="516"/>
    </location>
</feature>
<dbReference type="GO" id="GO:0031297">
    <property type="term" value="P:replication fork processing"/>
    <property type="evidence" value="ECO:0007669"/>
    <property type="project" value="TreeGrafter"/>
</dbReference>
<dbReference type="Pfam" id="PF03121">
    <property type="entry name" value="Herpes_UL52"/>
    <property type="match status" value="1"/>
</dbReference>
<keyword evidence="3" id="KW-0808">Transferase</keyword>
<dbReference type="GO" id="GO:0042276">
    <property type="term" value="P:error-prone translesion synthesis"/>
    <property type="evidence" value="ECO:0007669"/>
    <property type="project" value="InterPro"/>
</dbReference>
<feature type="region of interest" description="Disordered" evidence="8">
    <location>
        <begin position="500"/>
        <end position="549"/>
    </location>
</feature>